<protein>
    <submittedName>
        <fullName evidence="3">Clavaminate synthase-like protein</fullName>
    </submittedName>
</protein>
<feature type="domain" description="TauD/TfdA-like" evidence="2">
    <location>
        <begin position="71"/>
        <end position="319"/>
    </location>
</feature>
<dbReference type="Gene3D" id="3.60.130.10">
    <property type="entry name" value="Clavaminate synthase-like"/>
    <property type="match status" value="1"/>
</dbReference>
<dbReference type="EMBL" id="ML996183">
    <property type="protein sequence ID" value="KAF2732073.1"/>
    <property type="molecule type" value="Genomic_DNA"/>
</dbReference>
<dbReference type="Pfam" id="PF02668">
    <property type="entry name" value="TauD"/>
    <property type="match status" value="1"/>
</dbReference>
<name>A0A9P4V0H6_9PLEO</name>
<evidence type="ECO:0000313" key="4">
    <source>
        <dbReference type="Proteomes" id="UP000799444"/>
    </source>
</evidence>
<dbReference type="InterPro" id="IPR003819">
    <property type="entry name" value="TauD/TfdA-like"/>
</dbReference>
<comment type="caution">
    <text evidence="3">The sequence shown here is derived from an EMBL/GenBank/DDBJ whole genome shotgun (WGS) entry which is preliminary data.</text>
</comment>
<dbReference type="PANTHER" id="PTHR10696">
    <property type="entry name" value="GAMMA-BUTYROBETAINE HYDROXYLASE-RELATED"/>
    <property type="match status" value="1"/>
</dbReference>
<dbReference type="GO" id="GO:0016491">
    <property type="term" value="F:oxidoreductase activity"/>
    <property type="evidence" value="ECO:0007669"/>
    <property type="project" value="UniProtKB-KW"/>
</dbReference>
<evidence type="ECO:0000259" key="2">
    <source>
        <dbReference type="Pfam" id="PF02668"/>
    </source>
</evidence>
<evidence type="ECO:0000256" key="1">
    <source>
        <dbReference type="ARBA" id="ARBA00023002"/>
    </source>
</evidence>
<proteinExistence type="predicted"/>
<accession>A0A9P4V0H6</accession>
<evidence type="ECO:0000313" key="3">
    <source>
        <dbReference type="EMBL" id="KAF2732073.1"/>
    </source>
</evidence>
<dbReference type="Proteomes" id="UP000799444">
    <property type="component" value="Unassembled WGS sequence"/>
</dbReference>
<organism evidence="3 4">
    <name type="scientific">Polyplosphaeria fusca</name>
    <dbReference type="NCBI Taxonomy" id="682080"/>
    <lineage>
        <taxon>Eukaryota</taxon>
        <taxon>Fungi</taxon>
        <taxon>Dikarya</taxon>
        <taxon>Ascomycota</taxon>
        <taxon>Pezizomycotina</taxon>
        <taxon>Dothideomycetes</taxon>
        <taxon>Pleosporomycetidae</taxon>
        <taxon>Pleosporales</taxon>
        <taxon>Tetraplosphaeriaceae</taxon>
        <taxon>Polyplosphaeria</taxon>
    </lineage>
</organism>
<keyword evidence="4" id="KW-1185">Reference proteome</keyword>
<gene>
    <name evidence="3" type="ORF">EJ04DRAFT_514114</name>
</gene>
<dbReference type="InterPro" id="IPR050411">
    <property type="entry name" value="AlphaKG_dependent_hydroxylases"/>
</dbReference>
<dbReference type="InterPro" id="IPR042098">
    <property type="entry name" value="TauD-like_sf"/>
</dbReference>
<sequence length="380" mass="42749">MKRRQLLLAQLDLANRSIPAQFPRQISSPSTLSSEQLDLTQLTFELDQSDIGEIEFALRTFDARHGQPNDISRVTFPLPTLGPRLRAISADLHRGSGLAILKNLQPDKYTPWENMVLYAGIASYIGDVRGTQSGSNHVLTHLRVANNVSDPRPSFMRDDLPFHNDNGEILSLYIVEPAASGGNTMISSAGHVYNELVRTKPYLIDVLAKDDWPHWTARKPTKEKCFPLLFPGENQTPYFGFTRYSLTGSESSPKPEHIRPLTLLQAEAMDSIEMLAAKNAVALPQRKGDLHFISNRAFFHARKAYQDLSMDNARHLMRLILMDSEFGHALTTAEKVRWGASFEFSPDQAAWILEKEHTHEMASSSEFDSLYLDETTHTSS</sequence>
<dbReference type="SUPFAM" id="SSF51197">
    <property type="entry name" value="Clavaminate synthase-like"/>
    <property type="match status" value="1"/>
</dbReference>
<dbReference type="OrthoDB" id="272271at2759"/>
<dbReference type="AlphaFoldDB" id="A0A9P4V0H6"/>
<dbReference type="PANTHER" id="PTHR10696:SF54">
    <property type="entry name" value="FAMILY OXIDOREDUCTASE, PUTATIVE (AFU_ORTHOLOGUE AFUA_4G13850)-RELATED"/>
    <property type="match status" value="1"/>
</dbReference>
<reference evidence="3" key="1">
    <citation type="journal article" date="2020" name="Stud. Mycol.">
        <title>101 Dothideomycetes genomes: a test case for predicting lifestyles and emergence of pathogens.</title>
        <authorList>
            <person name="Haridas S."/>
            <person name="Albert R."/>
            <person name="Binder M."/>
            <person name="Bloem J."/>
            <person name="Labutti K."/>
            <person name="Salamov A."/>
            <person name="Andreopoulos B."/>
            <person name="Baker S."/>
            <person name="Barry K."/>
            <person name="Bills G."/>
            <person name="Bluhm B."/>
            <person name="Cannon C."/>
            <person name="Castanera R."/>
            <person name="Culley D."/>
            <person name="Daum C."/>
            <person name="Ezra D."/>
            <person name="Gonzalez J."/>
            <person name="Henrissat B."/>
            <person name="Kuo A."/>
            <person name="Liang C."/>
            <person name="Lipzen A."/>
            <person name="Lutzoni F."/>
            <person name="Magnuson J."/>
            <person name="Mondo S."/>
            <person name="Nolan M."/>
            <person name="Ohm R."/>
            <person name="Pangilinan J."/>
            <person name="Park H.-J."/>
            <person name="Ramirez L."/>
            <person name="Alfaro M."/>
            <person name="Sun H."/>
            <person name="Tritt A."/>
            <person name="Yoshinaga Y."/>
            <person name="Zwiers L.-H."/>
            <person name="Turgeon B."/>
            <person name="Goodwin S."/>
            <person name="Spatafora J."/>
            <person name="Crous P."/>
            <person name="Grigoriev I."/>
        </authorList>
    </citation>
    <scope>NUCLEOTIDE SEQUENCE</scope>
    <source>
        <strain evidence="3">CBS 125425</strain>
    </source>
</reference>
<keyword evidence="1" id="KW-0560">Oxidoreductase</keyword>